<evidence type="ECO:0000259" key="2">
    <source>
        <dbReference type="Pfam" id="PF01590"/>
    </source>
</evidence>
<evidence type="ECO:0000313" key="3">
    <source>
        <dbReference type="EMBL" id="RDW78485.1"/>
    </source>
</evidence>
<gene>
    <name evidence="3" type="ORF">BP5796_06337</name>
</gene>
<dbReference type="EMBL" id="PDLN01000008">
    <property type="protein sequence ID" value="RDW78485.1"/>
    <property type="molecule type" value="Genomic_DNA"/>
</dbReference>
<keyword evidence="4" id="KW-1185">Reference proteome</keyword>
<feature type="domain" description="GAF" evidence="2">
    <location>
        <begin position="234"/>
        <end position="355"/>
    </location>
</feature>
<feature type="compositionally biased region" description="Polar residues" evidence="1">
    <location>
        <begin position="420"/>
        <end position="430"/>
    </location>
</feature>
<dbReference type="InterPro" id="IPR003018">
    <property type="entry name" value="GAF"/>
</dbReference>
<dbReference type="AlphaFoldDB" id="A0A3D8RWU3"/>
<sequence length="786" mass="87501">MDLFDGRSSPAMSRAQMEYTRQVRKQKSFLNLLFGKQSSSLKQKKSFADLSEKQDIGDLTTRHDSLAGLVITPCPYIRPLEFKMEARVEPFLPKRERLLSVTALEDGDETFRHIAAGEASQPSTPLGSVARRSGFRRHEWGAGVDISQSIASQRESVAVSSALESVYVADWCSYIQSYAEGRFSLVAPPQPPPRASDFEYLPAVFPHDEENRILAGSIYDVVWPHWEEDKAGVLVRAAMKQFNTCYAAISFFDGQYENFKAENGYQRRHIPRGVSIAAHALISTDVFVVLDTTKDWRFAGNPLVTGQPKIRFFAGAPMLAPGGEVVGIFALFDKSPRSSFNPFQRRELAEFSQLAMTDLHLQLEWLSDPDVRSTPILQRSSLINADTQPTRCYSPTPSRRIRNVPIDEELYPPALRYHKTTTPPSRNSRLYMSGEDYPVEPTPPSSSGSEGAQFLRTPRGFGKNHKQLSLESKRYTLPRDLITPDSGDFLTLSPRPFGSSGLRSLDPQPANAPNESLGSENRPVLPQLDLTVESFMALTDLDCAEPATENLSSNLVDPNPQPVTQKSGLTSPASSKKHDSISTYMSGRSGRSGRSNSSSDSTQYMAEAAFSCAFTAQSLGYDLIYAAEIKPARPNMSEDELMQPGGLEVKILVAFGLNKRMELHAGTHLRILRSKGFETIEHVKGYQYQDGEYEIGHLVRMSNDDLPRENRRSGVIFGAFRKPRDELIQFDSQPRRSSEMQKLLAAADALNKILIKNNARDRLEQSLSAPSSPSRYLANEAVEVSH</sequence>
<dbReference type="PANTHER" id="PTHR43102:SF2">
    <property type="entry name" value="GAF DOMAIN-CONTAINING PROTEIN"/>
    <property type="match status" value="1"/>
</dbReference>
<organism evidence="3 4">
    <name type="scientific">Coleophoma crateriformis</name>
    <dbReference type="NCBI Taxonomy" id="565419"/>
    <lineage>
        <taxon>Eukaryota</taxon>
        <taxon>Fungi</taxon>
        <taxon>Dikarya</taxon>
        <taxon>Ascomycota</taxon>
        <taxon>Pezizomycotina</taxon>
        <taxon>Leotiomycetes</taxon>
        <taxon>Helotiales</taxon>
        <taxon>Dermateaceae</taxon>
        <taxon>Coleophoma</taxon>
    </lineage>
</organism>
<evidence type="ECO:0000313" key="4">
    <source>
        <dbReference type="Proteomes" id="UP000256328"/>
    </source>
</evidence>
<dbReference type="PANTHER" id="PTHR43102">
    <property type="entry name" value="SLR1143 PROTEIN"/>
    <property type="match status" value="1"/>
</dbReference>
<dbReference type="Pfam" id="PF01590">
    <property type="entry name" value="GAF"/>
    <property type="match status" value="1"/>
</dbReference>
<feature type="compositionally biased region" description="Low complexity" evidence="1">
    <location>
        <begin position="586"/>
        <end position="600"/>
    </location>
</feature>
<proteinExistence type="predicted"/>
<dbReference type="Proteomes" id="UP000256328">
    <property type="component" value="Unassembled WGS sequence"/>
</dbReference>
<feature type="region of interest" description="Disordered" evidence="1">
    <location>
        <begin position="483"/>
        <end position="524"/>
    </location>
</feature>
<comment type="caution">
    <text evidence="3">The sequence shown here is derived from an EMBL/GenBank/DDBJ whole genome shotgun (WGS) entry which is preliminary data.</text>
</comment>
<feature type="compositionally biased region" description="Polar residues" evidence="1">
    <location>
        <begin position="550"/>
        <end position="574"/>
    </location>
</feature>
<dbReference type="Gene3D" id="3.30.450.40">
    <property type="match status" value="1"/>
</dbReference>
<evidence type="ECO:0000256" key="1">
    <source>
        <dbReference type="SAM" id="MobiDB-lite"/>
    </source>
</evidence>
<name>A0A3D8RWU3_9HELO</name>
<feature type="region of interest" description="Disordered" evidence="1">
    <location>
        <begin position="550"/>
        <end position="600"/>
    </location>
</feature>
<feature type="region of interest" description="Disordered" evidence="1">
    <location>
        <begin position="416"/>
        <end position="467"/>
    </location>
</feature>
<accession>A0A3D8RWU3</accession>
<protein>
    <recommendedName>
        <fullName evidence="2">GAF domain-containing protein</fullName>
    </recommendedName>
</protein>
<dbReference type="SUPFAM" id="SSF55781">
    <property type="entry name" value="GAF domain-like"/>
    <property type="match status" value="1"/>
</dbReference>
<dbReference type="InterPro" id="IPR029016">
    <property type="entry name" value="GAF-like_dom_sf"/>
</dbReference>
<reference evidence="3 4" key="1">
    <citation type="journal article" date="2018" name="IMA Fungus">
        <title>IMA Genome-F 9: Draft genome sequence of Annulohypoxylon stygium, Aspergillus mulundensis, Berkeleyomyces basicola (syn. Thielaviopsis basicola), Ceratocystis smalleyi, two Cercospora beticola strains, Coleophoma cylindrospora, Fusarium fracticaudum, Phialophora cf. hyalina, and Morchella septimelata.</title>
        <authorList>
            <person name="Wingfield B.D."/>
            <person name="Bills G.F."/>
            <person name="Dong Y."/>
            <person name="Huang W."/>
            <person name="Nel W.J."/>
            <person name="Swalarsk-Parry B.S."/>
            <person name="Vaghefi N."/>
            <person name="Wilken P.M."/>
            <person name="An Z."/>
            <person name="de Beer Z.W."/>
            <person name="De Vos L."/>
            <person name="Chen L."/>
            <person name="Duong T.A."/>
            <person name="Gao Y."/>
            <person name="Hammerbacher A."/>
            <person name="Kikkert J.R."/>
            <person name="Li Y."/>
            <person name="Li H."/>
            <person name="Li K."/>
            <person name="Li Q."/>
            <person name="Liu X."/>
            <person name="Ma X."/>
            <person name="Naidoo K."/>
            <person name="Pethybridge S.J."/>
            <person name="Sun J."/>
            <person name="Steenkamp E.T."/>
            <person name="van der Nest M.A."/>
            <person name="van Wyk S."/>
            <person name="Wingfield M.J."/>
            <person name="Xiong C."/>
            <person name="Yue Q."/>
            <person name="Zhang X."/>
        </authorList>
    </citation>
    <scope>NUCLEOTIDE SEQUENCE [LARGE SCALE GENOMIC DNA]</scope>
    <source>
        <strain evidence="3 4">BP5796</strain>
    </source>
</reference>
<dbReference type="OrthoDB" id="303614at2759"/>